<protein>
    <submittedName>
        <fullName evidence="1">Uncharacterized protein</fullName>
    </submittedName>
</protein>
<dbReference type="GeneID" id="28857909"/>
<dbReference type="Proteomes" id="UP000078397">
    <property type="component" value="Unassembled WGS sequence"/>
</dbReference>
<evidence type="ECO:0000313" key="2">
    <source>
        <dbReference type="Proteomes" id="UP000078397"/>
    </source>
</evidence>
<comment type="caution">
    <text evidence="1">The sequence shown here is derived from an EMBL/GenBank/DDBJ whole genome shotgun (WGS) entry which is preliminary data.</text>
</comment>
<name>A0A179FFL4_METCM</name>
<keyword evidence="2" id="KW-1185">Reference proteome</keyword>
<evidence type="ECO:0000313" key="1">
    <source>
        <dbReference type="EMBL" id="OAQ64138.1"/>
    </source>
</evidence>
<proteinExistence type="predicted"/>
<dbReference type="EMBL" id="LSBJ02000005">
    <property type="protein sequence ID" value="OAQ64138.1"/>
    <property type="molecule type" value="Genomic_DNA"/>
</dbReference>
<accession>A0A179FFL4</accession>
<dbReference type="KEGG" id="pchm:VFPPC_16162"/>
<dbReference type="AlphaFoldDB" id="A0A179FFL4"/>
<organism evidence="1 2">
    <name type="scientific">Pochonia chlamydosporia 170</name>
    <dbReference type="NCBI Taxonomy" id="1380566"/>
    <lineage>
        <taxon>Eukaryota</taxon>
        <taxon>Fungi</taxon>
        <taxon>Dikarya</taxon>
        <taxon>Ascomycota</taxon>
        <taxon>Pezizomycotina</taxon>
        <taxon>Sordariomycetes</taxon>
        <taxon>Hypocreomycetidae</taxon>
        <taxon>Hypocreales</taxon>
        <taxon>Clavicipitaceae</taxon>
        <taxon>Pochonia</taxon>
    </lineage>
</organism>
<reference evidence="1 2" key="1">
    <citation type="journal article" date="2016" name="PLoS Pathog.">
        <title>Biosynthesis of antibiotic leucinostatins in bio-control fungus Purpureocillium lilacinum and their inhibition on phytophthora revealed by genome mining.</title>
        <authorList>
            <person name="Wang G."/>
            <person name="Liu Z."/>
            <person name="Lin R."/>
            <person name="Li E."/>
            <person name="Mao Z."/>
            <person name="Ling J."/>
            <person name="Yang Y."/>
            <person name="Yin W.B."/>
            <person name="Xie B."/>
        </authorList>
    </citation>
    <scope>NUCLEOTIDE SEQUENCE [LARGE SCALE GENOMIC DNA]</scope>
    <source>
        <strain evidence="1">170</strain>
    </source>
</reference>
<dbReference type="RefSeq" id="XP_018141452.1">
    <property type="nucleotide sequence ID" value="XM_018293915.1"/>
</dbReference>
<sequence>MSGCQGMENFDVAVVAGLQGGRLFVSFFPGGFTGAGCPGTWLSARSMSAGR</sequence>
<gene>
    <name evidence="1" type="ORF">VFPPC_16162</name>
</gene>